<evidence type="ECO:0000313" key="3">
    <source>
        <dbReference type="Proteomes" id="UP001201449"/>
    </source>
</evidence>
<evidence type="ECO:0000256" key="1">
    <source>
        <dbReference type="SAM" id="SignalP"/>
    </source>
</evidence>
<keyword evidence="3" id="KW-1185">Reference proteome</keyword>
<accession>A0ABS9BXX5</accession>
<feature type="chain" id="PRO_5046269441" description="Outer membrane protein beta-barrel domain-containing protein" evidence="1">
    <location>
        <begin position="22"/>
        <end position="206"/>
    </location>
</feature>
<reference evidence="2 3" key="1">
    <citation type="submission" date="2022-01" db="EMBL/GenBank/DDBJ databases">
        <title>Mariniradius saccharolyticus sp. nov., isolated from sediment of a river.</title>
        <authorList>
            <person name="Liu H."/>
        </authorList>
    </citation>
    <scope>NUCLEOTIDE SEQUENCE [LARGE SCALE GENOMIC DNA]</scope>
    <source>
        <strain evidence="2 3">RY-2</strain>
    </source>
</reference>
<sequence length="206" mass="22918">MKKNLILILLLLCVLFPEVSAQEDFQKDWRNFPIVVSLQFHAISMPFRNMGSNFKNFGLGIGTEVSHNGSQNWVQQFEVVLFKNKASGNGVHLTTQVAWRPGFGSGVFGELKAGIGYLIAKRPGDAWAMKDGQWEKLPHGRKGKLTIPVGIGGGYYSYSDKTFVSPFVGYQVLFVSKYNASIPVMPQSLIQFGSRIHPNYSNTIVD</sequence>
<dbReference type="RefSeq" id="WP_234862203.1">
    <property type="nucleotide sequence ID" value="NZ_JAKEVZ010000011.1"/>
</dbReference>
<proteinExistence type="predicted"/>
<evidence type="ECO:0000313" key="2">
    <source>
        <dbReference type="EMBL" id="MCF1752307.1"/>
    </source>
</evidence>
<dbReference type="EMBL" id="JAKEVZ010000011">
    <property type="protein sequence ID" value="MCF1752307.1"/>
    <property type="molecule type" value="Genomic_DNA"/>
</dbReference>
<name>A0ABS9BXX5_9BACT</name>
<organism evidence="2 3">
    <name type="scientific">Mariniradius sediminis</name>
    <dbReference type="NCBI Taxonomy" id="2909237"/>
    <lineage>
        <taxon>Bacteria</taxon>
        <taxon>Pseudomonadati</taxon>
        <taxon>Bacteroidota</taxon>
        <taxon>Cytophagia</taxon>
        <taxon>Cytophagales</taxon>
        <taxon>Cyclobacteriaceae</taxon>
        <taxon>Mariniradius</taxon>
    </lineage>
</organism>
<evidence type="ECO:0008006" key="4">
    <source>
        <dbReference type="Google" id="ProtNLM"/>
    </source>
</evidence>
<dbReference type="Proteomes" id="UP001201449">
    <property type="component" value="Unassembled WGS sequence"/>
</dbReference>
<keyword evidence="1" id="KW-0732">Signal</keyword>
<comment type="caution">
    <text evidence="2">The sequence shown here is derived from an EMBL/GenBank/DDBJ whole genome shotgun (WGS) entry which is preliminary data.</text>
</comment>
<protein>
    <recommendedName>
        <fullName evidence="4">Outer membrane protein beta-barrel domain-containing protein</fullName>
    </recommendedName>
</protein>
<gene>
    <name evidence="2" type="ORF">L0U89_14685</name>
</gene>
<feature type="signal peptide" evidence="1">
    <location>
        <begin position="1"/>
        <end position="21"/>
    </location>
</feature>